<keyword evidence="2" id="KW-1133">Transmembrane helix</keyword>
<dbReference type="STRING" id="1220495.SAMN05216288_0402"/>
<feature type="transmembrane region" description="Helical" evidence="2">
    <location>
        <begin position="83"/>
        <end position="109"/>
    </location>
</feature>
<feature type="region of interest" description="Disordered" evidence="1">
    <location>
        <begin position="1"/>
        <end position="25"/>
    </location>
</feature>
<keyword evidence="2" id="KW-0472">Membrane</keyword>
<name>A0A1M7NLY7_9GAMM</name>
<reference evidence="4" key="1">
    <citation type="submission" date="2016-11" db="EMBL/GenBank/DDBJ databases">
        <authorList>
            <person name="Varghese N."/>
            <person name="Submissions S."/>
        </authorList>
    </citation>
    <scope>NUCLEOTIDE SEQUENCE [LARGE SCALE GENOMIC DNA]</scope>
    <source>
        <strain evidence="4">CECT 8089</strain>
    </source>
</reference>
<accession>A0A1M7NLY7</accession>
<evidence type="ECO:0000256" key="1">
    <source>
        <dbReference type="SAM" id="MobiDB-lite"/>
    </source>
</evidence>
<sequence length="113" mass="12384">MRLSKRQTRRAGHARNRPQWHAPQPSTRAAWAARLLLPLTAVVMCISAAAILFTVGQALYSGVAISLSRIGPATVYPLASDPLGYWLMLLWHTAAALFLGGLGGFSWWASRQR</sequence>
<keyword evidence="4" id="KW-1185">Reference proteome</keyword>
<dbReference type="AlphaFoldDB" id="A0A1M7NLY7"/>
<feature type="transmembrane region" description="Helical" evidence="2">
    <location>
        <begin position="35"/>
        <end position="63"/>
    </location>
</feature>
<keyword evidence="2" id="KW-0812">Transmembrane</keyword>
<evidence type="ECO:0000313" key="3">
    <source>
        <dbReference type="EMBL" id="SHN04914.1"/>
    </source>
</evidence>
<evidence type="ECO:0000256" key="2">
    <source>
        <dbReference type="SAM" id="Phobius"/>
    </source>
</evidence>
<organism evidence="3 4">
    <name type="scientific">Phytopseudomonas punonensis</name>
    <dbReference type="NCBI Taxonomy" id="1220495"/>
    <lineage>
        <taxon>Bacteria</taxon>
        <taxon>Pseudomonadati</taxon>
        <taxon>Pseudomonadota</taxon>
        <taxon>Gammaproteobacteria</taxon>
        <taxon>Pseudomonadales</taxon>
        <taxon>Pseudomonadaceae</taxon>
        <taxon>Phytopseudomonas</taxon>
    </lineage>
</organism>
<dbReference type="EMBL" id="FRBQ01000012">
    <property type="protein sequence ID" value="SHN04914.1"/>
    <property type="molecule type" value="Genomic_DNA"/>
</dbReference>
<evidence type="ECO:0000313" key="4">
    <source>
        <dbReference type="Proteomes" id="UP000184305"/>
    </source>
</evidence>
<dbReference type="Proteomes" id="UP000184305">
    <property type="component" value="Unassembled WGS sequence"/>
</dbReference>
<gene>
    <name evidence="3" type="ORF">SAMN05216288_0402</name>
</gene>
<protein>
    <submittedName>
        <fullName evidence="3">Uncharacterized protein</fullName>
    </submittedName>
</protein>
<feature type="compositionally biased region" description="Basic residues" evidence="1">
    <location>
        <begin position="1"/>
        <end position="18"/>
    </location>
</feature>
<proteinExistence type="predicted"/>